<proteinExistence type="inferred from homology"/>
<keyword evidence="7" id="KW-1185">Reference proteome</keyword>
<keyword evidence="4" id="KW-0812">Transmembrane</keyword>
<evidence type="ECO:0000256" key="1">
    <source>
        <dbReference type="ARBA" id="ARBA00009477"/>
    </source>
</evidence>
<dbReference type="InterPro" id="IPR058627">
    <property type="entry name" value="MdtA-like_C"/>
</dbReference>
<evidence type="ECO:0000259" key="5">
    <source>
        <dbReference type="Pfam" id="PF25967"/>
    </source>
</evidence>
<name>A0ABU1GH27_9GAMM</name>
<dbReference type="PANTHER" id="PTHR30469:SF15">
    <property type="entry name" value="HLYD FAMILY OF SECRETION PROTEINS"/>
    <property type="match status" value="1"/>
</dbReference>
<dbReference type="Proteomes" id="UP001252270">
    <property type="component" value="Unassembled WGS sequence"/>
</dbReference>
<feature type="compositionally biased region" description="Low complexity" evidence="3">
    <location>
        <begin position="413"/>
        <end position="422"/>
    </location>
</feature>
<dbReference type="NCBIfam" id="TIGR01730">
    <property type="entry name" value="RND_mfp"/>
    <property type="match status" value="1"/>
</dbReference>
<dbReference type="EMBL" id="JARWAL010000001">
    <property type="protein sequence ID" value="MDR5891290.1"/>
    <property type="molecule type" value="Genomic_DNA"/>
</dbReference>
<comment type="caution">
    <text evidence="6">The sequence shown here is derived from an EMBL/GenBank/DDBJ whole genome shotgun (WGS) entry which is preliminary data.</text>
</comment>
<dbReference type="Gene3D" id="2.40.420.20">
    <property type="match status" value="1"/>
</dbReference>
<evidence type="ECO:0000313" key="7">
    <source>
        <dbReference type="Proteomes" id="UP001252270"/>
    </source>
</evidence>
<reference evidence="6 7" key="1">
    <citation type="submission" date="2023-04" db="EMBL/GenBank/DDBJ databases">
        <title>A long-awaited taxogenomic arrangement of the family Halomonadaceae.</title>
        <authorList>
            <person name="De La Haba R."/>
            <person name="Chuvochina M."/>
            <person name="Wittouck S."/>
            <person name="Arahal D.R."/>
            <person name="Sanchez-Porro C."/>
            <person name="Hugenholtz P."/>
            <person name="Ventosa A."/>
        </authorList>
    </citation>
    <scope>NUCLEOTIDE SEQUENCE [LARGE SCALE GENOMIC DNA]</scope>
    <source>
        <strain evidence="6 7">DSM 17332</strain>
    </source>
</reference>
<feature type="coiled-coil region" evidence="2">
    <location>
        <begin position="125"/>
        <end position="201"/>
    </location>
</feature>
<protein>
    <submittedName>
        <fullName evidence="6">Efflux RND transporter periplasmic adaptor subunit</fullName>
    </submittedName>
</protein>
<dbReference type="Gene3D" id="1.10.287.470">
    <property type="entry name" value="Helix hairpin bin"/>
    <property type="match status" value="1"/>
</dbReference>
<evidence type="ECO:0000313" key="6">
    <source>
        <dbReference type="EMBL" id="MDR5891290.1"/>
    </source>
</evidence>
<dbReference type="Gene3D" id="2.40.50.100">
    <property type="match status" value="1"/>
</dbReference>
<feature type="compositionally biased region" description="Pro residues" evidence="3">
    <location>
        <begin position="1"/>
        <end position="15"/>
    </location>
</feature>
<feature type="region of interest" description="Disordered" evidence="3">
    <location>
        <begin position="395"/>
        <end position="422"/>
    </location>
</feature>
<evidence type="ECO:0000256" key="2">
    <source>
        <dbReference type="SAM" id="Coils"/>
    </source>
</evidence>
<keyword evidence="2" id="KW-0175">Coiled coil</keyword>
<keyword evidence="4" id="KW-1133">Transmembrane helix</keyword>
<dbReference type="PANTHER" id="PTHR30469">
    <property type="entry name" value="MULTIDRUG RESISTANCE PROTEIN MDTA"/>
    <property type="match status" value="1"/>
</dbReference>
<feature type="region of interest" description="Disordered" evidence="3">
    <location>
        <begin position="1"/>
        <end position="22"/>
    </location>
</feature>
<accession>A0ABU1GH27</accession>
<dbReference type="Pfam" id="PF25967">
    <property type="entry name" value="RND-MFP_C"/>
    <property type="match status" value="1"/>
</dbReference>
<evidence type="ECO:0000256" key="3">
    <source>
        <dbReference type="SAM" id="MobiDB-lite"/>
    </source>
</evidence>
<dbReference type="RefSeq" id="WP_309635364.1">
    <property type="nucleotide sequence ID" value="NZ_JARWAL010000001.1"/>
</dbReference>
<dbReference type="Gene3D" id="2.40.30.170">
    <property type="match status" value="1"/>
</dbReference>
<evidence type="ECO:0000256" key="4">
    <source>
        <dbReference type="SAM" id="Phobius"/>
    </source>
</evidence>
<organism evidence="6 7">
    <name type="scientific">Halomonas mongoliensis</name>
    <dbReference type="NCBI Taxonomy" id="321265"/>
    <lineage>
        <taxon>Bacteria</taxon>
        <taxon>Pseudomonadati</taxon>
        <taxon>Pseudomonadota</taxon>
        <taxon>Gammaproteobacteria</taxon>
        <taxon>Oceanospirillales</taxon>
        <taxon>Halomonadaceae</taxon>
        <taxon>Halomonas</taxon>
    </lineage>
</organism>
<sequence>MSRPLAPRPLAPPRPRPSRQRGRLSLGPLLALLVLAGGLTVAWWLMSQPPRVERRAPPPPVPPLVEAVTVMPRAVAPDLHGFGRAVAEREAHLASRVAGRLEPFAPGVLPGRLVEAGAPLAQLDDADLRLALREAEAALAQAEAALAMEQGEQQRARAEYQSFGRELPAERRALVLREPQLRSAQAEVERARAARDRARLDLERTTLVAPWSGMVQARLLGEGSEVSSGTELIHLVDVSRFWVQASLPGEALAWLTPAGADAPGSAVTLTSRGWPAGGQREGELLSVLPTLEESGLQAQVLIAVEDPLALDAEHRGEPSLRLGDVVRLDFQAIQRDDLIALPAAALRPGDEVWVLDEEERLRRRTVSVLHRDDRQVLVAEGLEAGERVILSPLGQPREGMALRTAPTPDERPAGAAPAEARP</sequence>
<comment type="similarity">
    <text evidence="1">Belongs to the membrane fusion protein (MFP) (TC 8.A.1) family.</text>
</comment>
<keyword evidence="4" id="KW-0472">Membrane</keyword>
<gene>
    <name evidence="6" type="ORF">QC820_00565</name>
</gene>
<feature type="transmembrane region" description="Helical" evidence="4">
    <location>
        <begin position="24"/>
        <end position="46"/>
    </location>
</feature>
<dbReference type="InterPro" id="IPR006143">
    <property type="entry name" value="RND_pump_MFP"/>
</dbReference>
<dbReference type="SUPFAM" id="SSF111369">
    <property type="entry name" value="HlyD-like secretion proteins"/>
    <property type="match status" value="1"/>
</dbReference>
<feature type="domain" description="Multidrug resistance protein MdtA-like C-terminal permuted SH3" evidence="5">
    <location>
        <begin position="348"/>
        <end position="393"/>
    </location>
</feature>